<dbReference type="Proteomes" id="UP000779574">
    <property type="component" value="Unassembled WGS sequence"/>
</dbReference>
<dbReference type="AlphaFoldDB" id="A0A9P8ERG9"/>
<organism evidence="2 3">
    <name type="scientific">Aureobasidium melanogenum</name>
    <name type="common">Aureobasidium pullulans var. melanogenum</name>
    <dbReference type="NCBI Taxonomy" id="46634"/>
    <lineage>
        <taxon>Eukaryota</taxon>
        <taxon>Fungi</taxon>
        <taxon>Dikarya</taxon>
        <taxon>Ascomycota</taxon>
        <taxon>Pezizomycotina</taxon>
        <taxon>Dothideomycetes</taxon>
        <taxon>Dothideomycetidae</taxon>
        <taxon>Dothideales</taxon>
        <taxon>Saccotheciaceae</taxon>
        <taxon>Aureobasidium</taxon>
    </lineage>
</organism>
<reference evidence="2" key="1">
    <citation type="journal article" date="2021" name="J Fungi (Basel)">
        <title>Virulence traits and population genomics of the black yeast Aureobasidium melanogenum.</title>
        <authorList>
            <person name="Cernosa A."/>
            <person name="Sun X."/>
            <person name="Gostincar C."/>
            <person name="Fang C."/>
            <person name="Gunde-Cimerman N."/>
            <person name="Song Z."/>
        </authorList>
    </citation>
    <scope>NUCLEOTIDE SEQUENCE</scope>
    <source>
        <strain evidence="2">EXF-9911</strain>
    </source>
</reference>
<protein>
    <submittedName>
        <fullName evidence="2">Uncharacterized protein</fullName>
    </submittedName>
</protein>
<sequence length="406" mass="45163">MASRYMPPQINSSRNLALADATSTTCVKRDLEPLSFSNIYVSIDTNGNADYNYNPHNTNPLGQSQCGRQTLHPTAAITHDTPTAPRVRSRLHTSIHDRSTGRYVRPMSPVRSNSVLEARQSSRGHIEHMRGVDPLISRAPRPWYAVGQYSCWPGPLDHPLSLNLTALENSRLIPTQPQAPISHLRPVRNISKLVSLTEIATRFGVEQDAIQTLNASAEKPGALKFIVLLENERNDNHGCYRQLIVVAKVNLHLLPGHELPYPDQDAGESDHEHNDHTKVFSDFDLTDLRSGTVPGASERIDVASSSSVVLTPPSSAQSDTPPSLNNATEASDLQPIAIFFQVRPSRQSKAFKFLGWYELEETEFFAPKASALIKMLEQRSGKALRMDLESEWAKIRLVRQARSEDV</sequence>
<proteinExistence type="predicted"/>
<accession>A0A9P8ERG9</accession>
<feature type="non-terminal residue" evidence="2">
    <location>
        <position position="406"/>
    </location>
</feature>
<evidence type="ECO:0000313" key="2">
    <source>
        <dbReference type="EMBL" id="KAG9696342.1"/>
    </source>
</evidence>
<dbReference type="OrthoDB" id="2802411at2759"/>
<evidence type="ECO:0000313" key="3">
    <source>
        <dbReference type="Proteomes" id="UP000779574"/>
    </source>
</evidence>
<feature type="compositionally biased region" description="Polar residues" evidence="1">
    <location>
        <begin position="317"/>
        <end position="328"/>
    </location>
</feature>
<feature type="compositionally biased region" description="Low complexity" evidence="1">
    <location>
        <begin position="304"/>
        <end position="316"/>
    </location>
</feature>
<feature type="region of interest" description="Disordered" evidence="1">
    <location>
        <begin position="304"/>
        <end position="328"/>
    </location>
</feature>
<evidence type="ECO:0000256" key="1">
    <source>
        <dbReference type="SAM" id="MobiDB-lite"/>
    </source>
</evidence>
<comment type="caution">
    <text evidence="2">The sequence shown here is derived from an EMBL/GenBank/DDBJ whole genome shotgun (WGS) entry which is preliminary data.</text>
</comment>
<reference evidence="2" key="2">
    <citation type="submission" date="2021-08" db="EMBL/GenBank/DDBJ databases">
        <authorList>
            <person name="Gostincar C."/>
            <person name="Sun X."/>
            <person name="Song Z."/>
            <person name="Gunde-Cimerman N."/>
        </authorList>
    </citation>
    <scope>NUCLEOTIDE SEQUENCE</scope>
    <source>
        <strain evidence="2">EXF-9911</strain>
    </source>
</reference>
<name>A0A9P8ERG9_AURME</name>
<gene>
    <name evidence="2" type="ORF">KCU76_g3797</name>
</gene>
<dbReference type="EMBL" id="JAHFXF010000104">
    <property type="protein sequence ID" value="KAG9696342.1"/>
    <property type="molecule type" value="Genomic_DNA"/>
</dbReference>